<organism evidence="3 4">
    <name type="scientific">Siansivirga zeaxanthinifaciens CC-SAMT-1</name>
    <dbReference type="NCBI Taxonomy" id="1454006"/>
    <lineage>
        <taxon>Bacteria</taxon>
        <taxon>Pseudomonadati</taxon>
        <taxon>Bacteroidota</taxon>
        <taxon>Flavobacteriia</taxon>
        <taxon>Flavobacteriales</taxon>
        <taxon>Flavobacteriaceae</taxon>
        <taxon>Siansivirga</taxon>
    </lineage>
</organism>
<dbReference type="InterPro" id="IPR050261">
    <property type="entry name" value="FrsA_esterase"/>
</dbReference>
<feature type="signal peptide" evidence="1">
    <location>
        <begin position="1"/>
        <end position="23"/>
    </location>
</feature>
<dbReference type="KEGG" id="sze:AW14_11745"/>
<dbReference type="PANTHER" id="PTHR22946:SF0">
    <property type="entry name" value="DIENELACTONE HYDROLASE DOMAIN-CONTAINING PROTEIN"/>
    <property type="match status" value="1"/>
</dbReference>
<dbReference type="Proteomes" id="UP000032229">
    <property type="component" value="Chromosome"/>
</dbReference>
<feature type="domain" description="Dienelactone hydrolase" evidence="2">
    <location>
        <begin position="56"/>
        <end position="278"/>
    </location>
</feature>
<dbReference type="PANTHER" id="PTHR22946">
    <property type="entry name" value="DIENELACTONE HYDROLASE DOMAIN-CONTAINING PROTEIN-RELATED"/>
    <property type="match status" value="1"/>
</dbReference>
<dbReference type="InterPro" id="IPR002925">
    <property type="entry name" value="Dienelactn_hydro"/>
</dbReference>
<keyword evidence="3" id="KW-0378">Hydrolase</keyword>
<dbReference type="HOGENOM" id="CLU_054590_3_1_10"/>
<keyword evidence="4" id="KW-1185">Reference proteome</keyword>
<proteinExistence type="predicted"/>
<dbReference type="STRING" id="1454006.AW14_11745"/>
<dbReference type="OrthoDB" id="9787933at2"/>
<feature type="chain" id="PRO_5002195044" evidence="1">
    <location>
        <begin position="24"/>
        <end position="282"/>
    </location>
</feature>
<name>A0A0C5WAU7_9FLAO</name>
<accession>A0A0C5WAU7</accession>
<evidence type="ECO:0000256" key="1">
    <source>
        <dbReference type="SAM" id="SignalP"/>
    </source>
</evidence>
<dbReference type="SUPFAM" id="SSF53474">
    <property type="entry name" value="alpha/beta-Hydrolases"/>
    <property type="match status" value="1"/>
</dbReference>
<dbReference type="PROSITE" id="PS51257">
    <property type="entry name" value="PROKAR_LIPOPROTEIN"/>
    <property type="match status" value="1"/>
</dbReference>
<evidence type="ECO:0000313" key="3">
    <source>
        <dbReference type="EMBL" id="AJR04218.1"/>
    </source>
</evidence>
<dbReference type="EMBL" id="CP007202">
    <property type="protein sequence ID" value="AJR04218.1"/>
    <property type="molecule type" value="Genomic_DNA"/>
</dbReference>
<dbReference type="Pfam" id="PF01738">
    <property type="entry name" value="DLH"/>
    <property type="match status" value="1"/>
</dbReference>
<dbReference type="InterPro" id="IPR029058">
    <property type="entry name" value="AB_hydrolase_fold"/>
</dbReference>
<dbReference type="PATRIC" id="fig|1454006.5.peg.2329"/>
<dbReference type="AlphaFoldDB" id="A0A0C5WAU7"/>
<protein>
    <submittedName>
        <fullName evidence="3">Dienelactone hydrolase</fullName>
    </submittedName>
</protein>
<sequence>MKNHLKFLKPVLLAITLLVFVVACKDKPKETAETPEITEINLEGKEVTYSTDSTQMKGYIVHDKNISGKRPGIIVVHEWWGHNDYTRERADMLAELGYTAIAIDMYGDGKQAAHPQDAGKFAGMVMQNIDLAKARFDAALKVLKSDPTVDAEHIAAIGYCFGGSVVLTMANAGENLDAVAAFHSGVQLPIMPNSDLKAKVLVANGADDPFVSPESVTNFKKAMDSIQADYQYIAYPGAKHAYTSKGADALGKKFSLPLEYNAEADAKSWDALKDLLNKTFIK</sequence>
<evidence type="ECO:0000313" key="4">
    <source>
        <dbReference type="Proteomes" id="UP000032229"/>
    </source>
</evidence>
<gene>
    <name evidence="3" type="ORF">AW14_11745</name>
</gene>
<keyword evidence="1" id="KW-0732">Signal</keyword>
<reference evidence="3 4" key="1">
    <citation type="submission" date="2014-02" db="EMBL/GenBank/DDBJ databases">
        <authorList>
            <person name="Young C.-C."/>
            <person name="Hameed A."/>
            <person name="Huang H.-C."/>
            <person name="Shahina M."/>
        </authorList>
    </citation>
    <scope>NUCLEOTIDE SEQUENCE [LARGE SCALE GENOMIC DNA]</scope>
    <source>
        <strain evidence="3 4">CC-SAMT-1</strain>
    </source>
</reference>
<dbReference type="Gene3D" id="3.40.50.1820">
    <property type="entry name" value="alpha/beta hydrolase"/>
    <property type="match status" value="1"/>
</dbReference>
<evidence type="ECO:0000259" key="2">
    <source>
        <dbReference type="Pfam" id="PF01738"/>
    </source>
</evidence>
<dbReference type="RefSeq" id="WP_044638929.1">
    <property type="nucleotide sequence ID" value="NZ_CP007202.1"/>
</dbReference>
<dbReference type="GO" id="GO:0016787">
    <property type="term" value="F:hydrolase activity"/>
    <property type="evidence" value="ECO:0007669"/>
    <property type="project" value="UniProtKB-KW"/>
</dbReference>